<dbReference type="EMBL" id="CP012670">
    <property type="protein sequence ID" value="AUX24031.1"/>
    <property type="molecule type" value="Genomic_DNA"/>
</dbReference>
<sequence length="36" mass="3837">MRIHVAILIAVLATLVTTCERPAPQAPTSGCSCRKK</sequence>
<evidence type="ECO:0008006" key="3">
    <source>
        <dbReference type="Google" id="ProtNLM"/>
    </source>
</evidence>
<proteinExistence type="predicted"/>
<dbReference type="AlphaFoldDB" id="A0A4P2Q4E0"/>
<dbReference type="Proteomes" id="UP000295781">
    <property type="component" value="Chromosome"/>
</dbReference>
<protein>
    <recommendedName>
        <fullName evidence="3">Lipoprotein</fullName>
    </recommendedName>
</protein>
<organism evidence="1 2">
    <name type="scientific">Sorangium cellulosum</name>
    <name type="common">Polyangium cellulosum</name>
    <dbReference type="NCBI Taxonomy" id="56"/>
    <lineage>
        <taxon>Bacteria</taxon>
        <taxon>Pseudomonadati</taxon>
        <taxon>Myxococcota</taxon>
        <taxon>Polyangia</taxon>
        <taxon>Polyangiales</taxon>
        <taxon>Polyangiaceae</taxon>
        <taxon>Sorangium</taxon>
    </lineage>
</organism>
<name>A0A4P2Q4E0_SORCE</name>
<evidence type="ECO:0000313" key="1">
    <source>
        <dbReference type="EMBL" id="AUX24031.1"/>
    </source>
</evidence>
<reference evidence="1 2" key="1">
    <citation type="submission" date="2015-09" db="EMBL/GenBank/DDBJ databases">
        <title>Sorangium comparison.</title>
        <authorList>
            <person name="Zaburannyi N."/>
            <person name="Bunk B."/>
            <person name="Overmann J."/>
            <person name="Mueller R."/>
        </authorList>
    </citation>
    <scope>NUCLEOTIDE SEQUENCE [LARGE SCALE GENOMIC DNA]</scope>
    <source>
        <strain evidence="1 2">So ceGT47</strain>
    </source>
</reference>
<accession>A0A4P2Q4E0</accession>
<gene>
    <name evidence="1" type="ORF">SOCEGT47_045640</name>
</gene>
<dbReference type="PROSITE" id="PS51257">
    <property type="entry name" value="PROKAR_LIPOPROTEIN"/>
    <property type="match status" value="1"/>
</dbReference>
<evidence type="ECO:0000313" key="2">
    <source>
        <dbReference type="Proteomes" id="UP000295781"/>
    </source>
</evidence>